<dbReference type="PANTHER" id="PTHR15032:SF4">
    <property type="entry name" value="N-ACYL-PHOSPHATIDYLETHANOLAMINE-HYDROLYZING PHOSPHOLIPASE D"/>
    <property type="match status" value="1"/>
</dbReference>
<reference evidence="3" key="1">
    <citation type="submission" date="2017-02" db="UniProtKB">
        <authorList>
            <consortium name="WormBaseParasite"/>
        </authorList>
    </citation>
    <scope>IDENTIFICATION</scope>
</reference>
<dbReference type="GO" id="GO:0070290">
    <property type="term" value="F:N-acylphosphatidylethanolamine-specific phospholipase D activity"/>
    <property type="evidence" value="ECO:0007669"/>
    <property type="project" value="TreeGrafter"/>
</dbReference>
<protein>
    <submittedName>
        <fullName evidence="3">Lactamase_B domain-containing protein</fullName>
    </submittedName>
</protein>
<keyword evidence="2" id="KW-1185">Reference proteome</keyword>
<sequence length="170" mass="19561">QEAETKLTQVKKTYWGRFANPWPTWEDTRIKAGLVMPFASGEPNSSPDPNDPTLNSTLPIHVPKFFNHEFEESGVRLTWLGHSSVLFQIDGARVLCDPIFSDRCSASSLIGPRRYRPPPCKVITMKYLNIFQFTAFIYLFGHLLNTNLKLNFDKLYLVEQIYSKLNFSDL</sequence>
<dbReference type="PANTHER" id="PTHR15032">
    <property type="entry name" value="N-ACYL-PHOSPHATIDYLETHANOLAMINE-HYDROLYZING PHOSPHOLIPASE D"/>
    <property type="match status" value="1"/>
</dbReference>
<dbReference type="OrthoDB" id="332863at2759"/>
<dbReference type="InterPro" id="IPR036866">
    <property type="entry name" value="RibonucZ/Hydroxyglut_hydro"/>
</dbReference>
<dbReference type="EMBL" id="UZAE01007085">
    <property type="protein sequence ID" value="VDO02315.1"/>
    <property type="molecule type" value="Genomic_DNA"/>
</dbReference>
<dbReference type="AlphaFoldDB" id="A0A0R3THB8"/>
<reference evidence="1 2" key="2">
    <citation type="submission" date="2018-11" db="EMBL/GenBank/DDBJ databases">
        <authorList>
            <consortium name="Pathogen Informatics"/>
        </authorList>
    </citation>
    <scope>NUCLEOTIDE SEQUENCE [LARGE SCALE GENOMIC DNA]</scope>
</reference>
<dbReference type="Gene3D" id="3.60.15.10">
    <property type="entry name" value="Ribonuclease Z/Hydroxyacylglutathione hydrolase-like"/>
    <property type="match status" value="1"/>
</dbReference>
<evidence type="ECO:0000313" key="2">
    <source>
        <dbReference type="Proteomes" id="UP000278807"/>
    </source>
</evidence>
<proteinExistence type="predicted"/>
<dbReference type="GO" id="GO:0005737">
    <property type="term" value="C:cytoplasm"/>
    <property type="evidence" value="ECO:0007669"/>
    <property type="project" value="TreeGrafter"/>
</dbReference>
<dbReference type="GO" id="GO:0070291">
    <property type="term" value="P:N-acylethanolamine metabolic process"/>
    <property type="evidence" value="ECO:0007669"/>
    <property type="project" value="TreeGrafter"/>
</dbReference>
<dbReference type="Proteomes" id="UP000278807">
    <property type="component" value="Unassembled WGS sequence"/>
</dbReference>
<dbReference type="GO" id="GO:0070292">
    <property type="term" value="P:N-acylphosphatidylethanolamine metabolic process"/>
    <property type="evidence" value="ECO:0007669"/>
    <property type="project" value="TreeGrafter"/>
</dbReference>
<gene>
    <name evidence="1" type="ORF">HNAJ_LOCUS6455</name>
</gene>
<accession>A0A0R3THB8</accession>
<evidence type="ECO:0000313" key="3">
    <source>
        <dbReference type="WBParaSite" id="HNAJ_0000645901-mRNA-1"/>
    </source>
</evidence>
<dbReference type="WBParaSite" id="HNAJ_0000645901-mRNA-1">
    <property type="protein sequence ID" value="HNAJ_0000645901-mRNA-1"/>
    <property type="gene ID" value="HNAJ_0000645901"/>
</dbReference>
<evidence type="ECO:0000313" key="1">
    <source>
        <dbReference type="EMBL" id="VDO02315.1"/>
    </source>
</evidence>
<name>A0A0R3THB8_RODNA</name>
<organism evidence="3">
    <name type="scientific">Rodentolepis nana</name>
    <name type="common">Dwarf tapeworm</name>
    <name type="synonym">Hymenolepis nana</name>
    <dbReference type="NCBI Taxonomy" id="102285"/>
    <lineage>
        <taxon>Eukaryota</taxon>
        <taxon>Metazoa</taxon>
        <taxon>Spiralia</taxon>
        <taxon>Lophotrochozoa</taxon>
        <taxon>Platyhelminthes</taxon>
        <taxon>Cestoda</taxon>
        <taxon>Eucestoda</taxon>
        <taxon>Cyclophyllidea</taxon>
        <taxon>Hymenolepididae</taxon>
        <taxon>Rodentolepis</taxon>
    </lineage>
</organism>
<dbReference type="STRING" id="102285.A0A0R3THB8"/>